<accession>A0A6J4JPB5</accession>
<evidence type="ECO:0000313" key="1">
    <source>
        <dbReference type="EMBL" id="CAA9283592.1"/>
    </source>
</evidence>
<organism evidence="1">
    <name type="scientific">uncultured Chloroflexia bacterium</name>
    <dbReference type="NCBI Taxonomy" id="1672391"/>
    <lineage>
        <taxon>Bacteria</taxon>
        <taxon>Bacillati</taxon>
        <taxon>Chloroflexota</taxon>
        <taxon>Chloroflexia</taxon>
        <taxon>environmental samples</taxon>
    </lineage>
</organism>
<dbReference type="EMBL" id="CADCTR010001147">
    <property type="protein sequence ID" value="CAA9283592.1"/>
    <property type="molecule type" value="Genomic_DNA"/>
</dbReference>
<name>A0A6J4JPB5_9CHLR</name>
<gene>
    <name evidence="1" type="ORF">AVDCRST_MAG93-3365</name>
</gene>
<dbReference type="AlphaFoldDB" id="A0A6J4JPB5"/>
<proteinExistence type="predicted"/>
<protein>
    <recommendedName>
        <fullName evidence="2">DUF4145 domain-containing protein</fullName>
    </recommendedName>
</protein>
<sequence>MVDQVITQRFDNVLTKGRALLVTPARNSRGGRDIDGVAFAAWRTQSLTLLNTVFGSTHAYTENFARTTTHPQTLEALPVFVEMGTGTLEAAAEDVSLGWTWSYRERVHAEVFTDFLDMADYLIDDGGFKDAAAVIAGGALEEHLRKLCEKTGIAIEKPSGRKSERKKASVMNDELRDQGSYNQAEWRSVQVWLDHRNDAAHRDYDKYDEKQIKQMIEGIRDFIVRRPA</sequence>
<evidence type="ECO:0008006" key="2">
    <source>
        <dbReference type="Google" id="ProtNLM"/>
    </source>
</evidence>
<reference evidence="1" key="1">
    <citation type="submission" date="2020-02" db="EMBL/GenBank/DDBJ databases">
        <authorList>
            <person name="Meier V. D."/>
        </authorList>
    </citation>
    <scope>NUCLEOTIDE SEQUENCE</scope>
    <source>
        <strain evidence="1">AVDCRST_MAG93</strain>
    </source>
</reference>